<dbReference type="Proteomes" id="UP001151081">
    <property type="component" value="Unassembled WGS sequence"/>
</dbReference>
<dbReference type="SUPFAM" id="SSF55031">
    <property type="entry name" value="Bacterial exopeptidase dimerisation domain"/>
    <property type="match status" value="1"/>
</dbReference>
<dbReference type="InterPro" id="IPR052030">
    <property type="entry name" value="Peptidase_M20/M20A_hydrolases"/>
</dbReference>
<dbReference type="GO" id="GO:0046657">
    <property type="term" value="P:folic acid catabolic process"/>
    <property type="evidence" value="ECO:0007669"/>
    <property type="project" value="TreeGrafter"/>
</dbReference>
<dbReference type="CDD" id="cd03887">
    <property type="entry name" value="M20_Acy1L2"/>
    <property type="match status" value="1"/>
</dbReference>
<organism evidence="5 6">
    <name type="scientific">Polyangium jinanense</name>
    <dbReference type="NCBI Taxonomy" id="2829994"/>
    <lineage>
        <taxon>Bacteria</taxon>
        <taxon>Pseudomonadati</taxon>
        <taxon>Myxococcota</taxon>
        <taxon>Polyangia</taxon>
        <taxon>Polyangiales</taxon>
        <taxon>Polyangiaceae</taxon>
        <taxon>Polyangium</taxon>
    </lineage>
</organism>
<dbReference type="PANTHER" id="PTHR30575">
    <property type="entry name" value="PEPTIDASE M20"/>
    <property type="match status" value="1"/>
</dbReference>
<dbReference type="InterPro" id="IPR017144">
    <property type="entry name" value="Xaa-Arg_dipeptidase"/>
</dbReference>
<dbReference type="EMBL" id="JAGTJJ010000008">
    <property type="protein sequence ID" value="MDC3982602.1"/>
    <property type="molecule type" value="Genomic_DNA"/>
</dbReference>
<dbReference type="Gene3D" id="3.30.70.360">
    <property type="match status" value="1"/>
</dbReference>
<reference evidence="5 6" key="1">
    <citation type="submission" date="2021-04" db="EMBL/GenBank/DDBJ databases">
        <title>Genome analysis of Polyangium sp.</title>
        <authorList>
            <person name="Li Y."/>
            <person name="Wang J."/>
        </authorList>
    </citation>
    <scope>NUCLEOTIDE SEQUENCE [LARGE SCALE GENOMIC DNA]</scope>
    <source>
        <strain evidence="5 6">SDU14</strain>
    </source>
</reference>
<dbReference type="Pfam" id="PF07687">
    <property type="entry name" value="M20_dimer"/>
    <property type="match status" value="1"/>
</dbReference>
<dbReference type="InterPro" id="IPR002933">
    <property type="entry name" value="Peptidase_M20"/>
</dbReference>
<evidence type="ECO:0000313" key="4">
    <source>
        <dbReference type="EMBL" id="MDC3979949.1"/>
    </source>
</evidence>
<dbReference type="AlphaFoldDB" id="A0A9X3X1T7"/>
<sequence>MQTTSVDRPHREAILAAARAVAPIVRDVASRIFAHPELRFEETRAAGWICDAIEAEGVAVERGTGGLATAFRARLGDGAGPRVAILAEYDALPEMGHACGHNLIAGGALGAFLAIARARPSFAGTIEIIGTPAEEGGGGKIRLLQAGVFEGVTAALMFHPYDCDLLAPTSLASYWLSLRFKGVPSHAAMAPWEGKSALAAALGTMHLVDAQRVQLRDGTRVHGVVVEGGQAVNIIPERAVVDFAVRASSFAELSMVRALVERCARGAAIACGVEVEIEVRGGYKDLRPNIPLARRFGEHLAALGRPARLVDPVRSMGSTDMGDVSHVIPSIHPLLAICDEGETMCHEHPFARYADSDRGADAMMAAAQAMALTALDILADAPLRAAMTSYFEGKFEGKNGQ</sequence>
<keyword evidence="6" id="KW-1185">Reference proteome</keyword>
<keyword evidence="1" id="KW-0378">Hydrolase</keyword>
<dbReference type="SUPFAM" id="SSF53187">
    <property type="entry name" value="Zn-dependent exopeptidases"/>
    <property type="match status" value="1"/>
</dbReference>
<dbReference type="EMBL" id="JAGTJJ010000002">
    <property type="protein sequence ID" value="MDC3979949.1"/>
    <property type="molecule type" value="Genomic_DNA"/>
</dbReference>
<dbReference type="GO" id="GO:0016805">
    <property type="term" value="F:dipeptidase activity"/>
    <property type="evidence" value="ECO:0007669"/>
    <property type="project" value="InterPro"/>
</dbReference>
<accession>A0A9X3X1T7</accession>
<comment type="similarity">
    <text evidence="2">Belongs to the peptidase M20A family.</text>
</comment>
<dbReference type="InterPro" id="IPR036264">
    <property type="entry name" value="Bact_exopeptidase_dim_dom"/>
</dbReference>
<dbReference type="InterPro" id="IPR011650">
    <property type="entry name" value="Peptidase_M20_dimer"/>
</dbReference>
<dbReference type="NCBIfam" id="TIGR01891">
    <property type="entry name" value="amidohydrolases"/>
    <property type="match status" value="1"/>
</dbReference>
<protein>
    <recommendedName>
        <fullName evidence="2">Peptidase M20 domain-containing protein 2</fullName>
    </recommendedName>
</protein>
<feature type="domain" description="Peptidase M20 dimerisation" evidence="3">
    <location>
        <begin position="175"/>
        <end position="265"/>
    </location>
</feature>
<dbReference type="GO" id="GO:0071713">
    <property type="term" value="F:para-aminobenzoyl-glutamate hydrolase activity"/>
    <property type="evidence" value="ECO:0007669"/>
    <property type="project" value="TreeGrafter"/>
</dbReference>
<evidence type="ECO:0000313" key="5">
    <source>
        <dbReference type="EMBL" id="MDC3982602.1"/>
    </source>
</evidence>
<dbReference type="RefSeq" id="WP_272416984.1">
    <property type="nucleotide sequence ID" value="NZ_JAGTJJ010000002.1"/>
</dbReference>
<proteinExistence type="inferred from homology"/>
<evidence type="ECO:0000256" key="1">
    <source>
        <dbReference type="ARBA" id="ARBA00022801"/>
    </source>
</evidence>
<evidence type="ECO:0000259" key="3">
    <source>
        <dbReference type="Pfam" id="PF07687"/>
    </source>
</evidence>
<dbReference type="InterPro" id="IPR017439">
    <property type="entry name" value="Amidohydrolase"/>
</dbReference>
<gene>
    <name evidence="4" type="ORF">KEG57_05520</name>
    <name evidence="5" type="ORF">KEG57_18955</name>
</gene>
<evidence type="ECO:0000313" key="6">
    <source>
        <dbReference type="Proteomes" id="UP001151081"/>
    </source>
</evidence>
<dbReference type="PANTHER" id="PTHR30575:SF0">
    <property type="entry name" value="XAA-ARG DIPEPTIDASE"/>
    <property type="match status" value="1"/>
</dbReference>
<dbReference type="Pfam" id="PF01546">
    <property type="entry name" value="Peptidase_M20"/>
    <property type="match status" value="1"/>
</dbReference>
<dbReference type="Gene3D" id="3.40.630.10">
    <property type="entry name" value="Zn peptidases"/>
    <property type="match status" value="1"/>
</dbReference>
<dbReference type="GO" id="GO:0005737">
    <property type="term" value="C:cytoplasm"/>
    <property type="evidence" value="ECO:0007669"/>
    <property type="project" value="TreeGrafter"/>
</dbReference>
<evidence type="ECO:0000256" key="2">
    <source>
        <dbReference type="PIRNR" id="PIRNR037226"/>
    </source>
</evidence>
<name>A0A9X3X1T7_9BACT</name>
<dbReference type="PIRSF" id="PIRSF037226">
    <property type="entry name" value="Amidohydrolase_ACY1L2_prd"/>
    <property type="match status" value="1"/>
</dbReference>
<comment type="caution">
    <text evidence="5">The sequence shown here is derived from an EMBL/GenBank/DDBJ whole genome shotgun (WGS) entry which is preliminary data.</text>
</comment>